<reference evidence="1 2" key="1">
    <citation type="submission" date="2024-01" db="EMBL/GenBank/DDBJ databases">
        <title>Genome assemblies of Stephania.</title>
        <authorList>
            <person name="Yang L."/>
        </authorList>
    </citation>
    <scope>NUCLEOTIDE SEQUENCE [LARGE SCALE GENOMIC DNA]</scope>
    <source>
        <strain evidence="1">YNDBR</strain>
        <tissue evidence="1">Leaf</tissue>
    </source>
</reference>
<dbReference type="EMBL" id="JBBNAF010000002">
    <property type="protein sequence ID" value="KAK9163165.1"/>
    <property type="molecule type" value="Genomic_DNA"/>
</dbReference>
<organism evidence="1 2">
    <name type="scientific">Stephania yunnanensis</name>
    <dbReference type="NCBI Taxonomy" id="152371"/>
    <lineage>
        <taxon>Eukaryota</taxon>
        <taxon>Viridiplantae</taxon>
        <taxon>Streptophyta</taxon>
        <taxon>Embryophyta</taxon>
        <taxon>Tracheophyta</taxon>
        <taxon>Spermatophyta</taxon>
        <taxon>Magnoliopsida</taxon>
        <taxon>Ranunculales</taxon>
        <taxon>Menispermaceae</taxon>
        <taxon>Menispermoideae</taxon>
        <taxon>Cissampelideae</taxon>
        <taxon>Stephania</taxon>
    </lineage>
</organism>
<protein>
    <submittedName>
        <fullName evidence="1">Uncharacterized protein</fullName>
    </submittedName>
</protein>
<evidence type="ECO:0000313" key="1">
    <source>
        <dbReference type="EMBL" id="KAK9163165.1"/>
    </source>
</evidence>
<gene>
    <name evidence="1" type="ORF">Syun_004067</name>
</gene>
<evidence type="ECO:0000313" key="2">
    <source>
        <dbReference type="Proteomes" id="UP001420932"/>
    </source>
</evidence>
<accession>A0AAP0Q145</accession>
<keyword evidence="2" id="KW-1185">Reference proteome</keyword>
<name>A0AAP0Q145_9MAGN</name>
<proteinExistence type="predicted"/>
<sequence length="123" mass="13740">MLPFLSAAAALFPPPRRSRRRSVLLLRWPSPLLCLTTGPSKTPRTSAKLDERLRRAHTLAHSLPFNASVRPPSSSSSLSRAHTLPPLRLAFFVRSPPPLLKYPNPPHNYSEPVTYTTPYPLPL</sequence>
<comment type="caution">
    <text evidence="1">The sequence shown here is derived from an EMBL/GenBank/DDBJ whole genome shotgun (WGS) entry which is preliminary data.</text>
</comment>
<dbReference type="AlphaFoldDB" id="A0AAP0Q145"/>
<dbReference type="Proteomes" id="UP001420932">
    <property type="component" value="Unassembled WGS sequence"/>
</dbReference>